<proteinExistence type="predicted"/>
<gene>
    <name evidence="1" type="ORF">ACFSXZ_37825</name>
</gene>
<keyword evidence="2" id="KW-1185">Reference proteome</keyword>
<reference evidence="2" key="1">
    <citation type="journal article" date="2019" name="Int. J. Syst. Evol. Microbiol.">
        <title>The Global Catalogue of Microorganisms (GCM) 10K type strain sequencing project: providing services to taxonomists for standard genome sequencing and annotation.</title>
        <authorList>
            <consortium name="The Broad Institute Genomics Platform"/>
            <consortium name="The Broad Institute Genome Sequencing Center for Infectious Disease"/>
            <person name="Wu L."/>
            <person name="Ma J."/>
        </authorList>
    </citation>
    <scope>NUCLEOTIDE SEQUENCE [LARGE SCALE GENOMIC DNA]</scope>
    <source>
        <strain evidence="2">CGMCC 4.7645</strain>
    </source>
</reference>
<dbReference type="Pfam" id="PF09391">
    <property type="entry name" value="DUF2000"/>
    <property type="match status" value="1"/>
</dbReference>
<dbReference type="RefSeq" id="WP_378271010.1">
    <property type="nucleotide sequence ID" value="NZ_JBHUKR010000024.1"/>
</dbReference>
<evidence type="ECO:0000313" key="1">
    <source>
        <dbReference type="EMBL" id="MFD2422105.1"/>
    </source>
</evidence>
<name>A0ABW5G5G0_9PSEU</name>
<evidence type="ECO:0000313" key="2">
    <source>
        <dbReference type="Proteomes" id="UP001597417"/>
    </source>
</evidence>
<comment type="caution">
    <text evidence="1">The sequence shown here is derived from an EMBL/GenBank/DDBJ whole genome shotgun (WGS) entry which is preliminary data.</text>
</comment>
<dbReference type="Proteomes" id="UP001597417">
    <property type="component" value="Unassembled WGS sequence"/>
</dbReference>
<dbReference type="InterPro" id="IPR018988">
    <property type="entry name" value="DUF2000"/>
</dbReference>
<dbReference type="EMBL" id="JBHUKR010000024">
    <property type="protein sequence ID" value="MFD2422105.1"/>
    <property type="molecule type" value="Genomic_DNA"/>
</dbReference>
<organism evidence="1 2">
    <name type="scientific">Amycolatopsis pigmentata</name>
    <dbReference type="NCBI Taxonomy" id="450801"/>
    <lineage>
        <taxon>Bacteria</taxon>
        <taxon>Bacillati</taxon>
        <taxon>Actinomycetota</taxon>
        <taxon>Actinomycetes</taxon>
        <taxon>Pseudonocardiales</taxon>
        <taxon>Pseudonocardiaceae</taxon>
        <taxon>Amycolatopsis</taxon>
    </lineage>
</organism>
<dbReference type="SUPFAM" id="SSF102462">
    <property type="entry name" value="Peptidyl-tRNA hydrolase II"/>
    <property type="match status" value="1"/>
</dbReference>
<accession>A0ABW5G5G0</accession>
<dbReference type="Gene3D" id="3.40.1490.10">
    <property type="entry name" value="Bit1"/>
    <property type="match status" value="1"/>
</dbReference>
<protein>
    <submittedName>
        <fullName evidence="1">DUF2000 family protein</fullName>
    </submittedName>
</protein>
<dbReference type="InterPro" id="IPR023476">
    <property type="entry name" value="Pep_tRNA_hydro_II_dom_sf"/>
</dbReference>
<sequence>MQAKTKIAVVVRDDLATWQRLNVTAFMVSGIAARFPETVGEDYEDGSGQAYLPMFGQPVLVYVADADALRAAHRKAVDRELDVAVYTEELFATGNDTDNRAAVQAVPTEKLALVGIGVHGGRNAVDKALKGLSLHP</sequence>